<proteinExistence type="predicted"/>
<keyword evidence="2" id="KW-0479">Metal-binding</keyword>
<comment type="caution">
    <text evidence="8">The sequence shown here is derived from an EMBL/GenBank/DDBJ whole genome shotgun (WGS) entry which is preliminary data.</text>
</comment>
<dbReference type="GO" id="GO:0003723">
    <property type="term" value="F:RNA binding"/>
    <property type="evidence" value="ECO:0007669"/>
    <property type="project" value="UniProtKB-KW"/>
</dbReference>
<reference evidence="8 9" key="1">
    <citation type="submission" date="2018-02" db="EMBL/GenBank/DDBJ databases">
        <title>Jeotgalibacillus proteolyticum sp. nov. a protease producing bacterium isolated from ocean sediments of Laizhou Bay.</title>
        <authorList>
            <person name="Li Y."/>
        </authorList>
    </citation>
    <scope>NUCLEOTIDE SEQUENCE [LARGE SCALE GENOMIC DNA]</scope>
    <source>
        <strain evidence="8 9">22-7</strain>
    </source>
</reference>
<evidence type="ECO:0000256" key="2">
    <source>
        <dbReference type="ARBA" id="ARBA00022723"/>
    </source>
</evidence>
<keyword evidence="5" id="KW-0694">RNA-binding</keyword>
<dbReference type="SMART" id="SM00316">
    <property type="entry name" value="S1"/>
    <property type="match status" value="1"/>
</dbReference>
<dbReference type="GO" id="GO:0005737">
    <property type="term" value="C:cytoplasm"/>
    <property type="evidence" value="ECO:0007669"/>
    <property type="project" value="TreeGrafter"/>
</dbReference>
<dbReference type="GO" id="GO:0046872">
    <property type="term" value="F:metal ion binding"/>
    <property type="evidence" value="ECO:0007669"/>
    <property type="project" value="UniProtKB-KW"/>
</dbReference>
<dbReference type="AlphaFoldDB" id="A0A2S5GEY2"/>
<dbReference type="PROSITE" id="PS50126">
    <property type="entry name" value="S1"/>
    <property type="match status" value="1"/>
</dbReference>
<dbReference type="Proteomes" id="UP000239047">
    <property type="component" value="Unassembled WGS sequence"/>
</dbReference>
<dbReference type="CDD" id="cd04453">
    <property type="entry name" value="S1_RNase_E"/>
    <property type="match status" value="1"/>
</dbReference>
<sequence length="492" mass="55894">MVYLINQNVNQKENITVEKKLLINAREREKRWALLEGNKIKRFEVHQPDRDSKVGNVYSGVVETIKPSLNAAFVSFDKGRNGYLPLKNIPWATNSDLIQSVLHQGQRIMLQVTKDESDLKGAVVTCSVECAGSALVYFPFGKIVTISKKIEDAASRKELITWSKSLLEETEGLLIRTEAYQLTKDELEKELSRLRTVVENWKTMFQRNESSVYPILSRTSFLVSVEQVLLKEQAGTMLIDHNDTLDYVNQFLMSKPDLSWSSELVTGDENVFDTNGAGLAEESNRKKIVWIDGGISIVIEHTEALTVIDVNSGKMAKSADNRQTVKKVNERAALEVMRQLQLRDISGIIIIDFINMIEEDQRALTKTIQNRAAKDHKHIEVIGFTELCLFQLTRKKTRPSYEEIKTIQCQVCEGKGTVLSPASLAFELERELYEKRREILNFIEVEASSDVMSAFNGAEGSFSKDIAKLFGFKIVWNIIESPYPVYRINKLT</sequence>
<dbReference type="PANTHER" id="PTHR30001">
    <property type="entry name" value="RIBONUCLEASE"/>
    <property type="match status" value="1"/>
</dbReference>
<gene>
    <name evidence="8" type="ORF">C4B60_05620</name>
</gene>
<keyword evidence="3" id="KW-0378">Hydrolase</keyword>
<dbReference type="InterPro" id="IPR012340">
    <property type="entry name" value="NA-bd_OB-fold"/>
</dbReference>
<evidence type="ECO:0000256" key="1">
    <source>
        <dbReference type="ARBA" id="ARBA00001946"/>
    </source>
</evidence>
<dbReference type="EMBL" id="PREZ01000002">
    <property type="protein sequence ID" value="PPA71539.1"/>
    <property type="molecule type" value="Genomic_DNA"/>
</dbReference>
<dbReference type="InterPro" id="IPR003029">
    <property type="entry name" value="S1_domain"/>
</dbReference>
<evidence type="ECO:0000256" key="4">
    <source>
        <dbReference type="ARBA" id="ARBA00022842"/>
    </source>
</evidence>
<keyword evidence="4" id="KW-0460">Magnesium</keyword>
<evidence type="ECO:0000256" key="5">
    <source>
        <dbReference type="ARBA" id="ARBA00022884"/>
    </source>
</evidence>
<feature type="coiled-coil region" evidence="6">
    <location>
        <begin position="177"/>
        <end position="204"/>
    </location>
</feature>
<dbReference type="Pfam" id="PF00575">
    <property type="entry name" value="S1"/>
    <property type="match status" value="1"/>
</dbReference>
<evidence type="ECO:0000259" key="7">
    <source>
        <dbReference type="PROSITE" id="PS50126"/>
    </source>
</evidence>
<feature type="domain" description="S1 motif" evidence="7">
    <location>
        <begin position="55"/>
        <end position="129"/>
    </location>
</feature>
<keyword evidence="9" id="KW-1185">Reference proteome</keyword>
<evidence type="ECO:0000256" key="3">
    <source>
        <dbReference type="ARBA" id="ARBA00022801"/>
    </source>
</evidence>
<dbReference type="InterPro" id="IPR019307">
    <property type="entry name" value="RNA-bd_AU-1/RNase_E/G"/>
</dbReference>
<accession>A0A2S5GEY2</accession>
<protein>
    <recommendedName>
        <fullName evidence="7">S1 motif domain-containing protein</fullName>
    </recommendedName>
</protein>
<dbReference type="InterPro" id="IPR004659">
    <property type="entry name" value="RNase_E/G"/>
</dbReference>
<dbReference type="Gene3D" id="2.40.50.140">
    <property type="entry name" value="Nucleic acid-binding proteins"/>
    <property type="match status" value="1"/>
</dbReference>
<evidence type="ECO:0000256" key="6">
    <source>
        <dbReference type="SAM" id="Coils"/>
    </source>
</evidence>
<dbReference type="GO" id="GO:0016787">
    <property type="term" value="F:hydrolase activity"/>
    <property type="evidence" value="ECO:0007669"/>
    <property type="project" value="UniProtKB-KW"/>
</dbReference>
<dbReference type="PANTHER" id="PTHR30001:SF0">
    <property type="entry name" value="RIBONUCLEASE G"/>
    <property type="match status" value="1"/>
</dbReference>
<name>A0A2S5GEY2_9BACL</name>
<dbReference type="SUPFAM" id="SSF50249">
    <property type="entry name" value="Nucleic acid-binding proteins"/>
    <property type="match status" value="1"/>
</dbReference>
<dbReference type="Pfam" id="PF10150">
    <property type="entry name" value="RNase_E_G"/>
    <property type="match status" value="1"/>
</dbReference>
<evidence type="ECO:0000313" key="9">
    <source>
        <dbReference type="Proteomes" id="UP000239047"/>
    </source>
</evidence>
<organism evidence="8 9">
    <name type="scientific">Jeotgalibacillus proteolyticus</name>
    <dbReference type="NCBI Taxonomy" id="2082395"/>
    <lineage>
        <taxon>Bacteria</taxon>
        <taxon>Bacillati</taxon>
        <taxon>Bacillota</taxon>
        <taxon>Bacilli</taxon>
        <taxon>Bacillales</taxon>
        <taxon>Caryophanaceae</taxon>
        <taxon>Jeotgalibacillus</taxon>
    </lineage>
</organism>
<comment type="cofactor">
    <cofactor evidence="1">
        <name>Mg(2+)</name>
        <dbReference type="ChEBI" id="CHEBI:18420"/>
    </cofactor>
</comment>
<evidence type="ECO:0000313" key="8">
    <source>
        <dbReference type="EMBL" id="PPA71539.1"/>
    </source>
</evidence>
<dbReference type="GO" id="GO:0006364">
    <property type="term" value="P:rRNA processing"/>
    <property type="evidence" value="ECO:0007669"/>
    <property type="project" value="TreeGrafter"/>
</dbReference>
<keyword evidence="6" id="KW-0175">Coiled coil</keyword>
<dbReference type="OrthoDB" id="9804278at2"/>
<dbReference type="GO" id="GO:0004540">
    <property type="term" value="F:RNA nuclease activity"/>
    <property type="evidence" value="ECO:0007669"/>
    <property type="project" value="InterPro"/>
</dbReference>